<keyword evidence="4" id="KW-1015">Disulfide bond</keyword>
<protein>
    <recommendedName>
        <fullName evidence="6">AA1-like domain-containing protein</fullName>
    </recommendedName>
</protein>
<name>A0AAJ0GYB5_9PEZI</name>
<dbReference type="GO" id="GO:0005576">
    <property type="term" value="C:extracellular region"/>
    <property type="evidence" value="ECO:0007669"/>
    <property type="project" value="UniProtKB-SubCell"/>
</dbReference>
<dbReference type="Proteomes" id="UP001273166">
    <property type="component" value="Unassembled WGS sequence"/>
</dbReference>
<evidence type="ECO:0000313" key="8">
    <source>
        <dbReference type="Proteomes" id="UP001273166"/>
    </source>
</evidence>
<evidence type="ECO:0000256" key="2">
    <source>
        <dbReference type="ARBA" id="ARBA00022525"/>
    </source>
</evidence>
<comment type="subcellular location">
    <subcellularLocation>
        <location evidence="1">Secreted</location>
    </subcellularLocation>
</comment>
<comment type="caution">
    <text evidence="7">The sequence shown here is derived from an EMBL/GenBank/DDBJ whole genome shotgun (WGS) entry which is preliminary data.</text>
</comment>
<accession>A0AAJ0GYB5</accession>
<keyword evidence="2" id="KW-0964">Secreted</keyword>
<evidence type="ECO:0000256" key="5">
    <source>
        <dbReference type="SAM" id="SignalP"/>
    </source>
</evidence>
<dbReference type="EMBL" id="JAUDZG010000002">
    <property type="protein sequence ID" value="KAK3308413.1"/>
    <property type="molecule type" value="Genomic_DNA"/>
</dbReference>
<evidence type="ECO:0000256" key="3">
    <source>
        <dbReference type="ARBA" id="ARBA00022729"/>
    </source>
</evidence>
<organism evidence="7 8">
    <name type="scientific">Chaetomium strumarium</name>
    <dbReference type="NCBI Taxonomy" id="1170767"/>
    <lineage>
        <taxon>Eukaryota</taxon>
        <taxon>Fungi</taxon>
        <taxon>Dikarya</taxon>
        <taxon>Ascomycota</taxon>
        <taxon>Pezizomycotina</taxon>
        <taxon>Sordariomycetes</taxon>
        <taxon>Sordariomycetidae</taxon>
        <taxon>Sordariales</taxon>
        <taxon>Chaetomiaceae</taxon>
        <taxon>Chaetomium</taxon>
    </lineage>
</organism>
<feature type="signal peptide" evidence="5">
    <location>
        <begin position="1"/>
        <end position="20"/>
    </location>
</feature>
<keyword evidence="8" id="KW-1185">Reference proteome</keyword>
<proteinExistence type="predicted"/>
<evidence type="ECO:0000256" key="4">
    <source>
        <dbReference type="ARBA" id="ARBA00023157"/>
    </source>
</evidence>
<evidence type="ECO:0000313" key="7">
    <source>
        <dbReference type="EMBL" id="KAK3308413.1"/>
    </source>
</evidence>
<evidence type="ECO:0000259" key="6">
    <source>
        <dbReference type="Pfam" id="PF16541"/>
    </source>
</evidence>
<gene>
    <name evidence="7" type="ORF">B0T15DRAFT_390235</name>
</gene>
<dbReference type="GeneID" id="87883358"/>
<keyword evidence="3 5" id="KW-0732">Signal</keyword>
<sequence>MYFHASSALLAVLAVPFITGSPITLPRAEPQGCSDTSFKSFEWIARSFDFHASYVFSTPAHQNSWGYVSFDLYNTADQSTAHCEARSNQLSDFFYGTMPYTCNDTLRSGSTTFDFARPTNRLRVNQTWTCDDQDPQWPISFTGYGDANLTLQCTESTWQNPNWTMGQLYSTRDIKCAPVDATVKPTELTAVA</sequence>
<dbReference type="Pfam" id="PF16541">
    <property type="entry name" value="AltA1"/>
    <property type="match status" value="1"/>
</dbReference>
<evidence type="ECO:0000256" key="1">
    <source>
        <dbReference type="ARBA" id="ARBA00004613"/>
    </source>
</evidence>
<reference evidence="7" key="2">
    <citation type="submission" date="2023-06" db="EMBL/GenBank/DDBJ databases">
        <authorList>
            <consortium name="Lawrence Berkeley National Laboratory"/>
            <person name="Mondo S.J."/>
            <person name="Hensen N."/>
            <person name="Bonometti L."/>
            <person name="Westerberg I."/>
            <person name="Brannstrom I.O."/>
            <person name="Guillou S."/>
            <person name="Cros-Aarteil S."/>
            <person name="Calhoun S."/>
            <person name="Haridas S."/>
            <person name="Kuo A."/>
            <person name="Pangilinan J."/>
            <person name="Riley R."/>
            <person name="Labutti K."/>
            <person name="Andreopoulos B."/>
            <person name="Lipzen A."/>
            <person name="Chen C."/>
            <person name="Yanf M."/>
            <person name="Daum C."/>
            <person name="Ng V."/>
            <person name="Clum A."/>
            <person name="Steindorff A."/>
            <person name="Ohm R."/>
            <person name="Martin F."/>
            <person name="Silar P."/>
            <person name="Natvig D."/>
            <person name="Lalanne C."/>
            <person name="Gautier V."/>
            <person name="Ament-Velasquez S.L."/>
            <person name="Kruys A."/>
            <person name="Hutchinson M.I."/>
            <person name="Powell A.J."/>
            <person name="Barry K."/>
            <person name="Miller A.N."/>
            <person name="Grigoriev I.V."/>
            <person name="Debuchy R."/>
            <person name="Gladieux P."/>
            <person name="Thoren M.H."/>
            <person name="Johannesson H."/>
        </authorList>
    </citation>
    <scope>NUCLEOTIDE SEQUENCE</scope>
    <source>
        <strain evidence="7">CBS 333.67</strain>
    </source>
</reference>
<dbReference type="AlphaFoldDB" id="A0AAJ0GYB5"/>
<feature type="chain" id="PRO_5042486603" description="AA1-like domain-containing protein" evidence="5">
    <location>
        <begin position="21"/>
        <end position="192"/>
    </location>
</feature>
<dbReference type="InterPro" id="IPR032382">
    <property type="entry name" value="AltA1"/>
</dbReference>
<dbReference type="RefSeq" id="XP_062724193.1">
    <property type="nucleotide sequence ID" value="XM_062864529.1"/>
</dbReference>
<reference evidence="7" key="1">
    <citation type="journal article" date="2023" name="Mol. Phylogenet. Evol.">
        <title>Genome-scale phylogeny and comparative genomics of the fungal order Sordariales.</title>
        <authorList>
            <person name="Hensen N."/>
            <person name="Bonometti L."/>
            <person name="Westerberg I."/>
            <person name="Brannstrom I.O."/>
            <person name="Guillou S."/>
            <person name="Cros-Aarteil S."/>
            <person name="Calhoun S."/>
            <person name="Haridas S."/>
            <person name="Kuo A."/>
            <person name="Mondo S."/>
            <person name="Pangilinan J."/>
            <person name="Riley R."/>
            <person name="LaButti K."/>
            <person name="Andreopoulos B."/>
            <person name="Lipzen A."/>
            <person name="Chen C."/>
            <person name="Yan M."/>
            <person name="Daum C."/>
            <person name="Ng V."/>
            <person name="Clum A."/>
            <person name="Steindorff A."/>
            <person name="Ohm R.A."/>
            <person name="Martin F."/>
            <person name="Silar P."/>
            <person name="Natvig D.O."/>
            <person name="Lalanne C."/>
            <person name="Gautier V."/>
            <person name="Ament-Velasquez S.L."/>
            <person name="Kruys A."/>
            <person name="Hutchinson M.I."/>
            <person name="Powell A.J."/>
            <person name="Barry K."/>
            <person name="Miller A.N."/>
            <person name="Grigoriev I.V."/>
            <person name="Debuchy R."/>
            <person name="Gladieux P."/>
            <person name="Hiltunen Thoren M."/>
            <person name="Johannesson H."/>
        </authorList>
    </citation>
    <scope>NUCLEOTIDE SEQUENCE</scope>
    <source>
        <strain evidence="7">CBS 333.67</strain>
    </source>
</reference>
<feature type="domain" description="AA1-like" evidence="6">
    <location>
        <begin position="52"/>
        <end position="176"/>
    </location>
</feature>